<gene>
    <name evidence="3" type="primary">yjcK</name>
    <name evidence="2" type="ORF">BF17_04690</name>
    <name evidence="3" type="ORF">ERS008667_02241</name>
</gene>
<name>A0A0T9QBC9_9GAMM</name>
<dbReference type="EC" id="2.3.1.-" evidence="3"/>
<dbReference type="PANTHER" id="PTHR43441:SF3">
    <property type="entry name" value="ACETYLTRANSFERASE"/>
    <property type="match status" value="1"/>
</dbReference>
<evidence type="ECO:0000313" key="4">
    <source>
        <dbReference type="Proteomes" id="UP000019439"/>
    </source>
</evidence>
<dbReference type="RefSeq" id="WP_025381520.1">
    <property type="nucleotide sequence ID" value="NZ_CABIHS010000241.1"/>
</dbReference>
<keyword evidence="4" id="KW-1185">Reference proteome</keyword>
<keyword evidence="3" id="KW-0808">Transferase</keyword>
<dbReference type="InterPro" id="IPR016181">
    <property type="entry name" value="Acyl_CoA_acyltransferase"/>
</dbReference>
<dbReference type="Pfam" id="PF13302">
    <property type="entry name" value="Acetyltransf_3"/>
    <property type="match status" value="1"/>
</dbReference>
<dbReference type="GeneID" id="96662927"/>
<dbReference type="EMBL" id="CQBK01000014">
    <property type="protein sequence ID" value="CNI04067.1"/>
    <property type="molecule type" value="Genomic_DNA"/>
</dbReference>
<protein>
    <submittedName>
        <fullName evidence="2 3">Acetyltransferase</fullName>
        <ecNumber evidence="3">2.3.1.-</ecNumber>
        <ecNumber evidence="3">2.3.1.128</ecNumber>
    </submittedName>
</protein>
<evidence type="ECO:0000259" key="1">
    <source>
        <dbReference type="Pfam" id="PF13302"/>
    </source>
</evidence>
<feature type="domain" description="N-acetyltransferase" evidence="1">
    <location>
        <begin position="41"/>
        <end position="158"/>
    </location>
</feature>
<dbReference type="SUPFAM" id="SSF55729">
    <property type="entry name" value="Acyl-CoA N-acyltransferases (Nat)"/>
    <property type="match status" value="1"/>
</dbReference>
<dbReference type="GO" id="GO:0008999">
    <property type="term" value="F:protein-N-terminal-alanine acetyltransferase activity"/>
    <property type="evidence" value="ECO:0007669"/>
    <property type="project" value="TreeGrafter"/>
</dbReference>
<dbReference type="AlphaFoldDB" id="A0A0T9QBC9"/>
<dbReference type="PATRIC" id="fig|367190.3.peg.875"/>
<reference evidence="2 4" key="1">
    <citation type="journal article" date="2014" name="Genome Announc.">
        <title>Genome Sequence of Yersinia similis Y228T, a Member of the Yersinia pseudotuberculosis Complex.</title>
        <authorList>
            <person name="Sprague L.D."/>
            <person name="Neubauer H."/>
        </authorList>
    </citation>
    <scope>NUCLEOTIDE SEQUENCE [LARGE SCALE GENOMIC DNA]</scope>
    <source>
        <strain evidence="2 4">228</strain>
    </source>
</reference>
<evidence type="ECO:0000313" key="5">
    <source>
        <dbReference type="Proteomes" id="UP000038204"/>
    </source>
</evidence>
<keyword evidence="3" id="KW-0012">Acyltransferase</keyword>
<dbReference type="Proteomes" id="UP000019439">
    <property type="component" value="Chromosome"/>
</dbReference>
<dbReference type="EMBL" id="CP007230">
    <property type="protein sequence ID" value="AHK18710.1"/>
    <property type="molecule type" value="Genomic_DNA"/>
</dbReference>
<dbReference type="Gene3D" id="3.40.630.30">
    <property type="match status" value="1"/>
</dbReference>
<evidence type="ECO:0000313" key="3">
    <source>
        <dbReference type="EMBL" id="CNI04067.1"/>
    </source>
</evidence>
<accession>A0A0T9QBC9</accession>
<dbReference type="EC" id="2.3.1.128" evidence="3"/>
<evidence type="ECO:0000313" key="2">
    <source>
        <dbReference type="EMBL" id="AHK18710.1"/>
    </source>
</evidence>
<reference evidence="3 5" key="2">
    <citation type="submission" date="2015-03" db="EMBL/GenBank/DDBJ databases">
        <authorList>
            <person name="Murphy D."/>
        </authorList>
    </citation>
    <scope>NUCLEOTIDE SEQUENCE [LARGE SCALE GENOMIC DNA]</scope>
    <source>
        <strain evidence="3 5">Y233</strain>
    </source>
</reference>
<proteinExistence type="predicted"/>
<dbReference type="Proteomes" id="UP000038204">
    <property type="component" value="Unassembled WGS sequence"/>
</dbReference>
<dbReference type="KEGG" id="ysi:BF17_04690"/>
<dbReference type="PANTHER" id="PTHR43441">
    <property type="entry name" value="RIBOSOMAL-PROTEIN-SERINE ACETYLTRANSFERASE"/>
    <property type="match status" value="1"/>
</dbReference>
<dbReference type="GO" id="GO:0005737">
    <property type="term" value="C:cytoplasm"/>
    <property type="evidence" value="ECO:0007669"/>
    <property type="project" value="TreeGrafter"/>
</dbReference>
<organism evidence="3 5">
    <name type="scientific">Yersinia similis</name>
    <dbReference type="NCBI Taxonomy" id="367190"/>
    <lineage>
        <taxon>Bacteria</taxon>
        <taxon>Pseudomonadati</taxon>
        <taxon>Pseudomonadota</taxon>
        <taxon>Gammaproteobacteria</taxon>
        <taxon>Enterobacterales</taxon>
        <taxon>Yersiniaceae</taxon>
        <taxon>Yersinia</taxon>
    </lineage>
</organism>
<dbReference type="GO" id="GO:1990189">
    <property type="term" value="F:protein N-terminal-serine acetyltransferase activity"/>
    <property type="evidence" value="ECO:0007669"/>
    <property type="project" value="TreeGrafter"/>
</dbReference>
<dbReference type="InterPro" id="IPR051908">
    <property type="entry name" value="Ribosomal_N-acetyltransferase"/>
</dbReference>
<sequence>MNITDLPGEYLNGKKIHLLVPDLSRSQEMYQLIVNFSNLHREFLTWADDNSSEETVFSNMSIASKNFSEDRDEYKFLIINNHTNQLVGCISLFIRHAQIPYFEIGYWLSTQAMGYGFITEACILVRDLAYHHLKSKRLEIRMARRNIRSSKLAERCGFYCEAILKNNRIDGFGCLDDTCIYIYSK</sequence>
<dbReference type="InterPro" id="IPR000182">
    <property type="entry name" value="GNAT_dom"/>
</dbReference>